<dbReference type="EMBL" id="JAGMUV010000024">
    <property type="protein sequence ID" value="KAH7121439.1"/>
    <property type="molecule type" value="Genomic_DNA"/>
</dbReference>
<feature type="region of interest" description="Disordered" evidence="1">
    <location>
        <begin position="358"/>
        <end position="400"/>
    </location>
</feature>
<feature type="compositionally biased region" description="Basic and acidic residues" evidence="1">
    <location>
        <begin position="462"/>
        <end position="472"/>
    </location>
</feature>
<dbReference type="AlphaFoldDB" id="A0A9P9DM79"/>
<feature type="compositionally biased region" description="Low complexity" evidence="1">
    <location>
        <begin position="176"/>
        <end position="187"/>
    </location>
</feature>
<evidence type="ECO:0000313" key="2">
    <source>
        <dbReference type="EMBL" id="KAH7121439.1"/>
    </source>
</evidence>
<feature type="compositionally biased region" description="Polar residues" evidence="1">
    <location>
        <begin position="499"/>
        <end position="511"/>
    </location>
</feature>
<feature type="compositionally biased region" description="Acidic residues" evidence="1">
    <location>
        <begin position="358"/>
        <end position="371"/>
    </location>
</feature>
<gene>
    <name evidence="2" type="ORF">EDB81DRAFT_813954</name>
</gene>
<feature type="compositionally biased region" description="Low complexity" evidence="1">
    <location>
        <begin position="433"/>
        <end position="448"/>
    </location>
</feature>
<name>A0A9P9DM79_9HYPO</name>
<feature type="compositionally biased region" description="Polar residues" evidence="1">
    <location>
        <begin position="383"/>
        <end position="395"/>
    </location>
</feature>
<feature type="compositionally biased region" description="Polar residues" evidence="1">
    <location>
        <begin position="39"/>
        <end position="68"/>
    </location>
</feature>
<feature type="region of interest" description="Disordered" evidence="1">
    <location>
        <begin position="34"/>
        <end position="187"/>
    </location>
</feature>
<organism evidence="2 3">
    <name type="scientific">Dactylonectria macrodidyma</name>
    <dbReference type="NCBI Taxonomy" id="307937"/>
    <lineage>
        <taxon>Eukaryota</taxon>
        <taxon>Fungi</taxon>
        <taxon>Dikarya</taxon>
        <taxon>Ascomycota</taxon>
        <taxon>Pezizomycotina</taxon>
        <taxon>Sordariomycetes</taxon>
        <taxon>Hypocreomycetidae</taxon>
        <taxon>Hypocreales</taxon>
        <taxon>Nectriaceae</taxon>
        <taxon>Dactylonectria</taxon>
    </lineage>
</organism>
<feature type="compositionally biased region" description="Low complexity" evidence="1">
    <location>
        <begin position="69"/>
        <end position="121"/>
    </location>
</feature>
<feature type="region of interest" description="Disordered" evidence="1">
    <location>
        <begin position="433"/>
        <end position="511"/>
    </location>
</feature>
<proteinExistence type="predicted"/>
<reference evidence="2" key="1">
    <citation type="journal article" date="2021" name="Nat. Commun.">
        <title>Genetic determinants of endophytism in the Arabidopsis root mycobiome.</title>
        <authorList>
            <person name="Mesny F."/>
            <person name="Miyauchi S."/>
            <person name="Thiergart T."/>
            <person name="Pickel B."/>
            <person name="Atanasova L."/>
            <person name="Karlsson M."/>
            <person name="Huettel B."/>
            <person name="Barry K.W."/>
            <person name="Haridas S."/>
            <person name="Chen C."/>
            <person name="Bauer D."/>
            <person name="Andreopoulos W."/>
            <person name="Pangilinan J."/>
            <person name="LaButti K."/>
            <person name="Riley R."/>
            <person name="Lipzen A."/>
            <person name="Clum A."/>
            <person name="Drula E."/>
            <person name="Henrissat B."/>
            <person name="Kohler A."/>
            <person name="Grigoriev I.V."/>
            <person name="Martin F.M."/>
            <person name="Hacquard S."/>
        </authorList>
    </citation>
    <scope>NUCLEOTIDE SEQUENCE</scope>
    <source>
        <strain evidence="2">MPI-CAGE-AT-0147</strain>
    </source>
</reference>
<evidence type="ECO:0000313" key="3">
    <source>
        <dbReference type="Proteomes" id="UP000738349"/>
    </source>
</evidence>
<feature type="compositionally biased region" description="Polar residues" evidence="1">
    <location>
        <begin position="478"/>
        <end position="489"/>
    </location>
</feature>
<protein>
    <submittedName>
        <fullName evidence="2">Uncharacterized protein</fullName>
    </submittedName>
</protein>
<dbReference type="OrthoDB" id="5098484at2759"/>
<evidence type="ECO:0000256" key="1">
    <source>
        <dbReference type="SAM" id="MobiDB-lite"/>
    </source>
</evidence>
<feature type="compositionally biased region" description="Low complexity" evidence="1">
    <location>
        <begin position="130"/>
        <end position="155"/>
    </location>
</feature>
<keyword evidence="3" id="KW-1185">Reference proteome</keyword>
<dbReference type="Proteomes" id="UP000738349">
    <property type="component" value="Unassembled WGS sequence"/>
</dbReference>
<sequence length="511" mass="53231">MCHPPDAGSSKDTNSLTTIFTVVRRAPVFPRIDVAEATTPGSQGPVSNTPSSEVISTSDHTPTSLIDDSTTLSQSTETTESVSTTEVVNTPTSTTEQPTTTAISETETSTSSLTLGPGTPSASETSTNFDTQDSTATSETDSQTTTTEDQTSTTAGEPTATVITKPDGQVTTIPPSTDGEATTTATSTDEGGVLVPITTSISDPQPTDDGFEIPCNMWFFGGCFGIIFGWHIIIPPGIYPPGPPPGFKIDPEFPIKVDITGNLPKWPEFTVGPDHVPTFSSEPTECETESAEMCITSTSYGVSIGDSVTSTTATQVISTCGTVFGCNVEDSDTTATVTSVTTGAPSATMIIIEWEQWTDTEESEEVLEEASEEARSRIEADQGDTTPSATPSNGPTSLTSSFTTEIISSTTASTTLITEITSITTEITTTVIVEPPTTTTEEQPITTTAGPVPNASLARGPIECHNEADFPGHADINGGSQDEFSTDFSGLTGADGSDFLSQGSQPIELNI</sequence>
<accession>A0A9P9DM79</accession>
<comment type="caution">
    <text evidence="2">The sequence shown here is derived from an EMBL/GenBank/DDBJ whole genome shotgun (WGS) entry which is preliminary data.</text>
</comment>